<comment type="caution">
    <text evidence="6">The sequence shown here is derived from an EMBL/GenBank/DDBJ whole genome shotgun (WGS) entry which is preliminary data.</text>
</comment>
<dbReference type="InterPro" id="IPR000967">
    <property type="entry name" value="Znf_NFX1"/>
</dbReference>
<protein>
    <recommendedName>
        <fullName evidence="5">NF-X1-type domain-containing protein</fullName>
    </recommendedName>
</protein>
<dbReference type="GO" id="GO:0008270">
    <property type="term" value="F:zinc ion binding"/>
    <property type="evidence" value="ECO:0007669"/>
    <property type="project" value="UniProtKB-KW"/>
</dbReference>
<dbReference type="InterPro" id="IPR058254">
    <property type="entry name" value="zf-CHCC_shd"/>
</dbReference>
<dbReference type="OrthoDB" id="2423195at2759"/>
<dbReference type="GO" id="GO:0005634">
    <property type="term" value="C:nucleus"/>
    <property type="evidence" value="ECO:0007669"/>
    <property type="project" value="InterPro"/>
</dbReference>
<evidence type="ECO:0000313" key="6">
    <source>
        <dbReference type="EMBL" id="GIQ87328.1"/>
    </source>
</evidence>
<keyword evidence="2" id="KW-0677">Repeat</keyword>
<evidence type="ECO:0000259" key="5">
    <source>
        <dbReference type="SMART" id="SM00438"/>
    </source>
</evidence>
<evidence type="ECO:0000256" key="4">
    <source>
        <dbReference type="ARBA" id="ARBA00022833"/>
    </source>
</evidence>
<keyword evidence="1" id="KW-0479">Metal-binding</keyword>
<proteinExistence type="predicted"/>
<keyword evidence="4" id="KW-0862">Zinc</keyword>
<feature type="domain" description="NF-X1-type" evidence="5">
    <location>
        <begin position="141"/>
        <end position="163"/>
    </location>
</feature>
<organism evidence="6 7">
    <name type="scientific">Kipferlia bialata</name>
    <dbReference type="NCBI Taxonomy" id="797122"/>
    <lineage>
        <taxon>Eukaryota</taxon>
        <taxon>Metamonada</taxon>
        <taxon>Carpediemonas-like organisms</taxon>
        <taxon>Kipferlia</taxon>
    </lineage>
</organism>
<feature type="domain" description="NF-X1-type" evidence="5">
    <location>
        <begin position="259"/>
        <end position="282"/>
    </location>
</feature>
<sequence length="303" mass="32423">MSLSLAIGCPKHTEVLEYRDPQQLDLSEGYAMGGCNHMCHIEGEPPLPCGHFCPLKCHGNDHSADSGFRCQQPCSRSCPKGHPCQYACNECERLSPEGSDCLPCKVEIEHVYPCGHKSTMLCGDSQAAPPCPFPCGKVMECGHICQLQCGHEGTCISTYECPVEVRVTCTACNKVHVGPCHTERTHGPEGTCPHPCVARLPCGHMCTGVCGTCHKDGHQECVVEVQYKHPDCGHTQTMPCGESQADPECTAVCGKDKGCGHTCTKPCGHRGPCAPPGHECFEAVEVKCSRCGGDFSSTCTNVS</sequence>
<evidence type="ECO:0000256" key="1">
    <source>
        <dbReference type="ARBA" id="ARBA00022723"/>
    </source>
</evidence>
<feature type="domain" description="NF-X1-type" evidence="5">
    <location>
        <begin position="49"/>
        <end position="72"/>
    </location>
</feature>
<reference evidence="6 7" key="1">
    <citation type="journal article" date="2018" name="PLoS ONE">
        <title>The draft genome of Kipferlia bialata reveals reductive genome evolution in fornicate parasites.</title>
        <authorList>
            <person name="Tanifuji G."/>
            <person name="Takabayashi S."/>
            <person name="Kume K."/>
            <person name="Takagi M."/>
            <person name="Nakayama T."/>
            <person name="Kamikawa R."/>
            <person name="Inagaki Y."/>
            <person name="Hashimoto T."/>
        </authorList>
    </citation>
    <scope>NUCLEOTIDE SEQUENCE [LARGE SCALE GENOMIC DNA]</scope>
    <source>
        <strain evidence="6">NY0173</strain>
    </source>
</reference>
<feature type="domain" description="NF-X1-type" evidence="5">
    <location>
        <begin position="114"/>
        <end position="133"/>
    </location>
</feature>
<evidence type="ECO:0000256" key="2">
    <source>
        <dbReference type="ARBA" id="ARBA00022737"/>
    </source>
</evidence>
<keyword evidence="7" id="KW-1185">Reference proteome</keyword>
<accession>A0A9K3GLG9</accession>
<evidence type="ECO:0000313" key="7">
    <source>
        <dbReference type="Proteomes" id="UP000265618"/>
    </source>
</evidence>
<name>A0A9K3GLG9_9EUKA</name>
<feature type="non-terminal residue" evidence="6">
    <location>
        <position position="1"/>
    </location>
</feature>
<dbReference type="EMBL" id="BDIP01003142">
    <property type="protein sequence ID" value="GIQ87328.1"/>
    <property type="molecule type" value="Genomic_DNA"/>
</dbReference>
<dbReference type="Pfam" id="PF26600">
    <property type="entry name" value="zf-CHCC_shd"/>
    <property type="match status" value="1"/>
</dbReference>
<gene>
    <name evidence="6" type="ORF">KIPB_009342</name>
</gene>
<dbReference type="SMART" id="SM00438">
    <property type="entry name" value="ZnF_NFX"/>
    <property type="match status" value="4"/>
</dbReference>
<dbReference type="AlphaFoldDB" id="A0A9K3GLG9"/>
<evidence type="ECO:0000256" key="3">
    <source>
        <dbReference type="ARBA" id="ARBA00022771"/>
    </source>
</evidence>
<keyword evidence="3" id="KW-0863">Zinc-finger</keyword>
<dbReference type="Proteomes" id="UP000265618">
    <property type="component" value="Unassembled WGS sequence"/>
</dbReference>